<reference evidence="1 2" key="1">
    <citation type="journal article" date="2017" name="Nat. Commun.">
        <title>Genome assembly with in vitro proximity ligation data and whole-genome triplication in lettuce.</title>
        <authorList>
            <person name="Reyes-Chin-Wo S."/>
            <person name="Wang Z."/>
            <person name="Yang X."/>
            <person name="Kozik A."/>
            <person name="Arikit S."/>
            <person name="Song C."/>
            <person name="Xia L."/>
            <person name="Froenicke L."/>
            <person name="Lavelle D.O."/>
            <person name="Truco M.J."/>
            <person name="Xia R."/>
            <person name="Zhu S."/>
            <person name="Xu C."/>
            <person name="Xu H."/>
            <person name="Xu X."/>
            <person name="Cox K."/>
            <person name="Korf I."/>
            <person name="Meyers B.C."/>
            <person name="Michelmore R.W."/>
        </authorList>
    </citation>
    <scope>NUCLEOTIDE SEQUENCE [LARGE SCALE GENOMIC DNA]</scope>
    <source>
        <strain evidence="2">cv. Salinas</strain>
        <tissue evidence="1">Seedlings</tissue>
    </source>
</reference>
<dbReference type="Proteomes" id="UP000235145">
    <property type="component" value="Unassembled WGS sequence"/>
</dbReference>
<accession>A0A9R1WGN0</accession>
<name>A0A9R1WGN0_LACSA</name>
<dbReference type="EMBL" id="NBSK02000002">
    <property type="protein sequence ID" value="KAJ0223443.1"/>
    <property type="molecule type" value="Genomic_DNA"/>
</dbReference>
<evidence type="ECO:0000313" key="2">
    <source>
        <dbReference type="Proteomes" id="UP000235145"/>
    </source>
</evidence>
<sequence length="108" mass="12762">MIIRKIEYVFLSLAIYSDHYPQNYAISYIGTDISQPEIHAHAQVTNYKVGPPFCGYRGNDLHYAIFYKDCYYTADKKEFCSVLWHSKSKIAICQVFWCIFLRLDNFKL</sequence>
<gene>
    <name evidence="1" type="ORF">LSAT_V11C200069070</name>
</gene>
<keyword evidence="2" id="KW-1185">Reference proteome</keyword>
<evidence type="ECO:0000313" key="1">
    <source>
        <dbReference type="EMBL" id="KAJ0223443.1"/>
    </source>
</evidence>
<proteinExistence type="predicted"/>
<dbReference type="AlphaFoldDB" id="A0A9R1WGN0"/>
<organism evidence="1 2">
    <name type="scientific">Lactuca sativa</name>
    <name type="common">Garden lettuce</name>
    <dbReference type="NCBI Taxonomy" id="4236"/>
    <lineage>
        <taxon>Eukaryota</taxon>
        <taxon>Viridiplantae</taxon>
        <taxon>Streptophyta</taxon>
        <taxon>Embryophyta</taxon>
        <taxon>Tracheophyta</taxon>
        <taxon>Spermatophyta</taxon>
        <taxon>Magnoliopsida</taxon>
        <taxon>eudicotyledons</taxon>
        <taxon>Gunneridae</taxon>
        <taxon>Pentapetalae</taxon>
        <taxon>asterids</taxon>
        <taxon>campanulids</taxon>
        <taxon>Asterales</taxon>
        <taxon>Asteraceae</taxon>
        <taxon>Cichorioideae</taxon>
        <taxon>Cichorieae</taxon>
        <taxon>Lactucinae</taxon>
        <taxon>Lactuca</taxon>
    </lineage>
</organism>
<comment type="caution">
    <text evidence="1">The sequence shown here is derived from an EMBL/GenBank/DDBJ whole genome shotgun (WGS) entry which is preliminary data.</text>
</comment>
<protein>
    <submittedName>
        <fullName evidence="1">Uncharacterized protein</fullName>
    </submittedName>
</protein>